<gene>
    <name evidence="10" type="ORF">BINO364_LOCUS16508</name>
</gene>
<keyword evidence="7 8" id="KW-0472">Membrane</keyword>
<feature type="non-terminal residue" evidence="10">
    <location>
        <position position="512"/>
    </location>
</feature>
<dbReference type="PANTHER" id="PTHR48021">
    <property type="match status" value="1"/>
</dbReference>
<evidence type="ECO:0000313" key="10">
    <source>
        <dbReference type="EMBL" id="CAH0731712.1"/>
    </source>
</evidence>
<feature type="transmembrane region" description="Helical" evidence="8">
    <location>
        <begin position="110"/>
        <end position="130"/>
    </location>
</feature>
<dbReference type="Proteomes" id="UP000838878">
    <property type="component" value="Chromosome 9"/>
</dbReference>
<feature type="transmembrane region" description="Helical" evidence="8">
    <location>
        <begin position="136"/>
        <end position="157"/>
    </location>
</feature>
<keyword evidence="4" id="KW-0762">Sugar transport</keyword>
<dbReference type="PROSITE" id="PS50850">
    <property type="entry name" value="MFS"/>
    <property type="match status" value="1"/>
</dbReference>
<feature type="transmembrane region" description="Helical" evidence="8">
    <location>
        <begin position="353"/>
        <end position="375"/>
    </location>
</feature>
<proteinExistence type="predicted"/>
<dbReference type="SUPFAM" id="SSF103473">
    <property type="entry name" value="MFS general substrate transporter"/>
    <property type="match status" value="1"/>
</dbReference>
<feature type="transmembrane region" description="Helical" evidence="8">
    <location>
        <begin position="424"/>
        <end position="447"/>
    </location>
</feature>
<comment type="subcellular location">
    <subcellularLocation>
        <location evidence="1">Cell membrane</location>
        <topology evidence="1">Multi-pass membrane protein</topology>
    </subcellularLocation>
</comment>
<feature type="transmembrane region" description="Helical" evidence="8">
    <location>
        <begin position="41"/>
        <end position="62"/>
    </location>
</feature>
<dbReference type="InterPro" id="IPR005828">
    <property type="entry name" value="MFS_sugar_transport-like"/>
</dbReference>
<feature type="transmembrane region" description="Helical" evidence="8">
    <location>
        <begin position="387"/>
        <end position="412"/>
    </location>
</feature>
<evidence type="ECO:0000259" key="9">
    <source>
        <dbReference type="PROSITE" id="PS50850"/>
    </source>
</evidence>
<dbReference type="InterPro" id="IPR020846">
    <property type="entry name" value="MFS_dom"/>
</dbReference>
<dbReference type="PANTHER" id="PTHR48021:SF68">
    <property type="entry name" value="MAJOR FACILITATOR SUPERFAMILY (MFS) PROFILE DOMAIN-CONTAINING PROTEIN"/>
    <property type="match status" value="1"/>
</dbReference>
<dbReference type="InterPro" id="IPR050549">
    <property type="entry name" value="MFS_Trehalose_Transporter"/>
</dbReference>
<keyword evidence="11" id="KW-1185">Reference proteome</keyword>
<protein>
    <recommendedName>
        <fullName evidence="9">Major facilitator superfamily (MFS) profile domain-containing protein</fullName>
    </recommendedName>
</protein>
<feature type="transmembrane region" description="Helical" evidence="8">
    <location>
        <begin position="196"/>
        <end position="215"/>
    </location>
</feature>
<reference evidence="10" key="1">
    <citation type="submission" date="2021-12" db="EMBL/GenBank/DDBJ databases">
        <authorList>
            <person name="Martin H S."/>
        </authorList>
    </citation>
    <scope>NUCLEOTIDE SEQUENCE</scope>
</reference>
<dbReference type="InterPro" id="IPR036259">
    <property type="entry name" value="MFS_trans_sf"/>
</dbReference>
<dbReference type="GO" id="GO:0022857">
    <property type="term" value="F:transmembrane transporter activity"/>
    <property type="evidence" value="ECO:0007669"/>
    <property type="project" value="InterPro"/>
</dbReference>
<dbReference type="FunFam" id="1.20.1250.20:FF:000218">
    <property type="entry name" value="facilitated trehalose transporter Tret1"/>
    <property type="match status" value="1"/>
</dbReference>
<feature type="transmembrane region" description="Helical" evidence="8">
    <location>
        <begin position="453"/>
        <end position="474"/>
    </location>
</feature>
<evidence type="ECO:0000256" key="4">
    <source>
        <dbReference type="ARBA" id="ARBA00022597"/>
    </source>
</evidence>
<feature type="transmembrane region" description="Helical" evidence="8">
    <location>
        <begin position="325"/>
        <end position="346"/>
    </location>
</feature>
<feature type="domain" description="Major facilitator superfamily (MFS) profile" evidence="9">
    <location>
        <begin position="38"/>
        <end position="478"/>
    </location>
</feature>
<dbReference type="AlphaFoldDB" id="A0A8J9WAT9"/>
<evidence type="ECO:0000313" key="11">
    <source>
        <dbReference type="Proteomes" id="UP000838878"/>
    </source>
</evidence>
<keyword evidence="2" id="KW-0813">Transport</keyword>
<evidence type="ECO:0000256" key="7">
    <source>
        <dbReference type="ARBA" id="ARBA00023136"/>
    </source>
</evidence>
<evidence type="ECO:0000256" key="6">
    <source>
        <dbReference type="ARBA" id="ARBA00022989"/>
    </source>
</evidence>
<sequence>MENKREDGNRKLLPLMEFKRTLVDNVLSTYKKSEHNILQTWTVMGVLLNMFGQGLVLSYPSVLLPALLKPESDIKVDLYTASWVASIIGIAGIPGFVTSSLLMDIYGRKLAHAVVVVPAIVNWFLIYSATNVPVLLIGRALGGMAAGATVSLGAIVIGEYTSPRNRGMFLNLQTTAVCIGYMAVHIFGHFYTWKTIALIAVIPHIAALLIICTWPESPSWLVAQKRFEESKKSFYWLRGQSEEATLEIEELIRAQKEKVEYSVSSSSIFSMFVEFLKKFTKRDFLKPLLIVVFCGLLLESCGRHIFPAYAIQIIEEVTGNKTQSFYYTLGIDLIITASALFSSVLVKLMKRRTLLLSTGFAALFVLMCVCLYLYLSSAAIISKDNTWIPISLFAIYFILANLGCTPIPLALLGEVFPLAHRGAGSSAGGFLLSIYVMAGLQVTPFLLVSLKVYGTFAVFGSLMGVALVALYFILPETKDKTLQQIEDYFNFGRFKEERVDRDEEAKMQMMPK</sequence>
<dbReference type="GO" id="GO:0005886">
    <property type="term" value="C:plasma membrane"/>
    <property type="evidence" value="ECO:0007669"/>
    <property type="project" value="UniProtKB-SubCell"/>
</dbReference>
<feature type="transmembrane region" description="Helical" evidence="8">
    <location>
        <begin position="169"/>
        <end position="190"/>
    </location>
</feature>
<evidence type="ECO:0000256" key="2">
    <source>
        <dbReference type="ARBA" id="ARBA00022448"/>
    </source>
</evidence>
<keyword evidence="3" id="KW-1003">Cell membrane</keyword>
<feature type="transmembrane region" description="Helical" evidence="8">
    <location>
        <begin position="82"/>
        <end position="103"/>
    </location>
</feature>
<evidence type="ECO:0000256" key="3">
    <source>
        <dbReference type="ARBA" id="ARBA00022475"/>
    </source>
</evidence>
<keyword evidence="6 8" id="KW-1133">Transmembrane helix</keyword>
<dbReference type="OrthoDB" id="6339427at2759"/>
<feature type="transmembrane region" description="Helical" evidence="8">
    <location>
        <begin position="284"/>
        <end position="305"/>
    </location>
</feature>
<accession>A0A8J9WAT9</accession>
<keyword evidence="5 8" id="KW-0812">Transmembrane</keyword>
<organism evidence="10 11">
    <name type="scientific">Brenthis ino</name>
    <name type="common">lesser marbled fritillary</name>
    <dbReference type="NCBI Taxonomy" id="405034"/>
    <lineage>
        <taxon>Eukaryota</taxon>
        <taxon>Metazoa</taxon>
        <taxon>Ecdysozoa</taxon>
        <taxon>Arthropoda</taxon>
        <taxon>Hexapoda</taxon>
        <taxon>Insecta</taxon>
        <taxon>Pterygota</taxon>
        <taxon>Neoptera</taxon>
        <taxon>Endopterygota</taxon>
        <taxon>Lepidoptera</taxon>
        <taxon>Glossata</taxon>
        <taxon>Ditrysia</taxon>
        <taxon>Papilionoidea</taxon>
        <taxon>Nymphalidae</taxon>
        <taxon>Heliconiinae</taxon>
        <taxon>Argynnini</taxon>
        <taxon>Brenthis</taxon>
    </lineage>
</organism>
<evidence type="ECO:0000256" key="5">
    <source>
        <dbReference type="ARBA" id="ARBA00022692"/>
    </source>
</evidence>
<evidence type="ECO:0000256" key="1">
    <source>
        <dbReference type="ARBA" id="ARBA00004651"/>
    </source>
</evidence>
<dbReference type="Pfam" id="PF00083">
    <property type="entry name" value="Sugar_tr"/>
    <property type="match status" value="1"/>
</dbReference>
<dbReference type="EMBL" id="OV170229">
    <property type="protein sequence ID" value="CAH0731712.1"/>
    <property type="molecule type" value="Genomic_DNA"/>
</dbReference>
<dbReference type="Gene3D" id="1.20.1250.20">
    <property type="entry name" value="MFS general substrate transporter like domains"/>
    <property type="match status" value="1"/>
</dbReference>
<name>A0A8J9WAT9_9NEOP</name>
<evidence type="ECO:0000256" key="8">
    <source>
        <dbReference type="SAM" id="Phobius"/>
    </source>
</evidence>